<gene>
    <name evidence="5" type="ORF">CMQ_6028</name>
</gene>
<organism evidence="6">
    <name type="scientific">Grosmannia clavigera (strain kw1407 / UAMH 11150)</name>
    <name type="common">Blue stain fungus</name>
    <name type="synonym">Graphiocladiella clavigera</name>
    <dbReference type="NCBI Taxonomy" id="655863"/>
    <lineage>
        <taxon>Eukaryota</taxon>
        <taxon>Fungi</taxon>
        <taxon>Dikarya</taxon>
        <taxon>Ascomycota</taxon>
        <taxon>Pezizomycotina</taxon>
        <taxon>Sordariomycetes</taxon>
        <taxon>Sordariomycetidae</taxon>
        <taxon>Ophiostomatales</taxon>
        <taxon>Ophiostomataceae</taxon>
        <taxon>Leptographium</taxon>
    </lineage>
</organism>
<evidence type="ECO:0000313" key="5">
    <source>
        <dbReference type="EMBL" id="EFX01086.1"/>
    </source>
</evidence>
<comment type="similarity">
    <text evidence="2">Belongs to the Nudix hydrolase family.</text>
</comment>
<dbReference type="PANTHER" id="PTHR16099:SF5">
    <property type="entry name" value="NUCLEOTIDE TRIPHOSPHATE DIPHOSPHATASE NUDT15"/>
    <property type="match status" value="1"/>
</dbReference>
<sequence>MKRLPAATAAPTMAQFLAAALVTAEAAIVPNEEAVAVLDAVVLTAAAVSPIVVAAAPPVQTGSILVNVSSSYAGVEVVTPTDDSLMATDDLLMAIDDPLMVIDADQRPRRKIDQMADTTSAPKPRVGVAAVIKSLDGHFCIGRRKGSHGVGKWQFPGGHLEFGEDSLACARRETLEETGLRVRPLGIIAVTNDIFGQDNKHYITICVVCVREDEQQQPQCEGWRWERWSVIEELAKKGPDAADGLFLPIIHMIEQLQNPPWIDLDGCRE</sequence>
<proteinExistence type="inferred from homology"/>
<dbReference type="InterPro" id="IPR020476">
    <property type="entry name" value="Nudix_hydrolase"/>
</dbReference>
<dbReference type="HOGENOM" id="CLU_1034594_0_0_1"/>
<evidence type="ECO:0000256" key="3">
    <source>
        <dbReference type="SAM" id="SignalP"/>
    </source>
</evidence>
<dbReference type="GO" id="GO:0035539">
    <property type="term" value="F:8-oxo-7,8-dihydrodeoxyguanosine triphosphate pyrophosphatase activity"/>
    <property type="evidence" value="ECO:0007669"/>
    <property type="project" value="TreeGrafter"/>
</dbReference>
<dbReference type="eggNOG" id="ENOG502S3YT">
    <property type="taxonomic scope" value="Eukaryota"/>
</dbReference>
<dbReference type="AlphaFoldDB" id="F0XMP4"/>
<dbReference type="PANTHER" id="PTHR16099">
    <property type="entry name" value="8-OXO-DGTP DIPHOSPHATES NUDT15"/>
    <property type="match status" value="1"/>
</dbReference>
<dbReference type="STRING" id="655863.F0XMP4"/>
<keyword evidence="3" id="KW-0732">Signal</keyword>
<evidence type="ECO:0000259" key="4">
    <source>
        <dbReference type="PROSITE" id="PS51462"/>
    </source>
</evidence>
<dbReference type="InterPro" id="IPR000086">
    <property type="entry name" value="NUDIX_hydrolase_dom"/>
</dbReference>
<accession>F0XMP4</accession>
<dbReference type="PRINTS" id="PR00502">
    <property type="entry name" value="NUDIXFAMILY"/>
</dbReference>
<keyword evidence="1 2" id="KW-0378">Hydrolase</keyword>
<dbReference type="GeneID" id="25979416"/>
<dbReference type="EMBL" id="GL629794">
    <property type="protein sequence ID" value="EFX01086.1"/>
    <property type="molecule type" value="Genomic_DNA"/>
</dbReference>
<dbReference type="InterPro" id="IPR015797">
    <property type="entry name" value="NUDIX_hydrolase-like_dom_sf"/>
</dbReference>
<keyword evidence="6" id="KW-1185">Reference proteome</keyword>
<dbReference type="PROSITE" id="PS51462">
    <property type="entry name" value="NUDIX"/>
    <property type="match status" value="1"/>
</dbReference>
<dbReference type="OrthoDB" id="447842at2759"/>
<feature type="domain" description="Nudix hydrolase" evidence="4">
    <location>
        <begin position="123"/>
        <end position="248"/>
    </location>
</feature>
<dbReference type="PROSITE" id="PS00893">
    <property type="entry name" value="NUDIX_BOX"/>
    <property type="match status" value="1"/>
</dbReference>
<protein>
    <submittedName>
        <fullName evidence="5">Nudix domain containing protein</fullName>
    </submittedName>
</protein>
<dbReference type="Proteomes" id="UP000007796">
    <property type="component" value="Unassembled WGS sequence"/>
</dbReference>
<dbReference type="GO" id="GO:0005829">
    <property type="term" value="C:cytosol"/>
    <property type="evidence" value="ECO:0007669"/>
    <property type="project" value="TreeGrafter"/>
</dbReference>
<dbReference type="RefSeq" id="XP_014170568.1">
    <property type="nucleotide sequence ID" value="XM_014315093.1"/>
</dbReference>
<name>F0XMP4_GROCL</name>
<dbReference type="CDD" id="cd04678">
    <property type="entry name" value="NUDIX_MTH2_Nudt15"/>
    <property type="match status" value="1"/>
</dbReference>
<dbReference type="Pfam" id="PF00293">
    <property type="entry name" value="NUDIX"/>
    <property type="match status" value="1"/>
</dbReference>
<dbReference type="InterPro" id="IPR020084">
    <property type="entry name" value="NUDIX_hydrolase_CS"/>
</dbReference>
<feature type="signal peptide" evidence="3">
    <location>
        <begin position="1"/>
        <end position="26"/>
    </location>
</feature>
<evidence type="ECO:0000256" key="1">
    <source>
        <dbReference type="ARBA" id="ARBA00022801"/>
    </source>
</evidence>
<reference evidence="5 6" key="1">
    <citation type="journal article" date="2011" name="Proc. Natl. Acad. Sci. U.S.A.">
        <title>Genome and transcriptome analyses of the mountain pine beetle-fungal symbiont Grosmannia clavigera, a lodgepole pine pathogen.</title>
        <authorList>
            <person name="DiGuistini S."/>
            <person name="Wang Y."/>
            <person name="Liao N.Y."/>
            <person name="Taylor G."/>
            <person name="Tanguay P."/>
            <person name="Feau N."/>
            <person name="Henrissat B."/>
            <person name="Chan S.K."/>
            <person name="Hesse-Orce U."/>
            <person name="Alamouti S.M."/>
            <person name="Tsui C.K.M."/>
            <person name="Docking R.T."/>
            <person name="Levasseur A."/>
            <person name="Haridas S."/>
            <person name="Robertson G."/>
            <person name="Birol I."/>
            <person name="Holt R.A."/>
            <person name="Marra M.A."/>
            <person name="Hamelin R.C."/>
            <person name="Hirst M."/>
            <person name="Jones S.J.M."/>
            <person name="Bohlmann J."/>
            <person name="Breuil C."/>
        </authorList>
    </citation>
    <scope>NUCLEOTIDE SEQUENCE [LARGE SCALE GENOMIC DNA]</scope>
    <source>
        <strain evidence="6">kw1407 / UAMH 11150</strain>
    </source>
</reference>
<dbReference type="InParanoid" id="F0XMP4"/>
<dbReference type="GO" id="GO:0006203">
    <property type="term" value="P:dGTP catabolic process"/>
    <property type="evidence" value="ECO:0007669"/>
    <property type="project" value="TreeGrafter"/>
</dbReference>
<dbReference type="SUPFAM" id="SSF55811">
    <property type="entry name" value="Nudix"/>
    <property type="match status" value="1"/>
</dbReference>
<evidence type="ECO:0000313" key="6">
    <source>
        <dbReference type="Proteomes" id="UP000007796"/>
    </source>
</evidence>
<dbReference type="Gene3D" id="3.90.79.10">
    <property type="entry name" value="Nucleoside Triphosphate Pyrophosphohydrolase"/>
    <property type="match status" value="1"/>
</dbReference>
<evidence type="ECO:0000256" key="2">
    <source>
        <dbReference type="RuleBase" id="RU003476"/>
    </source>
</evidence>
<dbReference type="FunFam" id="3.90.79.10:FF:000060">
    <property type="entry name" value="Nudix hydrolase 1"/>
    <property type="match status" value="1"/>
</dbReference>
<feature type="chain" id="PRO_5003262294" evidence="3">
    <location>
        <begin position="27"/>
        <end position="269"/>
    </location>
</feature>